<dbReference type="InterPro" id="IPR013784">
    <property type="entry name" value="Carb-bd-like_fold"/>
</dbReference>
<organism evidence="15 16">
    <name type="scientific">Gemmatirosa kalamazoonensis</name>
    <dbReference type="NCBI Taxonomy" id="861299"/>
    <lineage>
        <taxon>Bacteria</taxon>
        <taxon>Pseudomonadati</taxon>
        <taxon>Gemmatimonadota</taxon>
        <taxon>Gemmatimonadia</taxon>
        <taxon>Gemmatimonadales</taxon>
        <taxon>Gemmatimonadaceae</taxon>
        <taxon>Gemmatirosa</taxon>
    </lineage>
</organism>
<comment type="subcellular location">
    <subcellularLocation>
        <location evidence="1 10">Cell outer membrane</location>
        <topology evidence="1 10">Multi-pass membrane protein</topology>
    </subcellularLocation>
</comment>
<dbReference type="SUPFAM" id="SSF49452">
    <property type="entry name" value="Starch-binding domain-like"/>
    <property type="match status" value="1"/>
</dbReference>
<feature type="chain" id="PRO_5004794866" evidence="12">
    <location>
        <begin position="18"/>
        <end position="973"/>
    </location>
</feature>
<keyword evidence="2 10" id="KW-0813">Transport</keyword>
<comment type="similarity">
    <text evidence="10 11">Belongs to the TonB-dependent receptor family.</text>
</comment>
<feature type="domain" description="TonB-dependent receptor plug" evidence="14">
    <location>
        <begin position="124"/>
        <end position="245"/>
    </location>
</feature>
<evidence type="ECO:0000256" key="8">
    <source>
        <dbReference type="ARBA" id="ARBA00023170"/>
    </source>
</evidence>
<dbReference type="Proteomes" id="UP000019151">
    <property type="component" value="Chromosome"/>
</dbReference>
<dbReference type="NCBIfam" id="TIGR04056">
    <property type="entry name" value="OMP_RagA_SusC"/>
    <property type="match status" value="1"/>
</dbReference>
<evidence type="ECO:0000256" key="10">
    <source>
        <dbReference type="PROSITE-ProRule" id="PRU01360"/>
    </source>
</evidence>
<dbReference type="SUPFAM" id="SSF56935">
    <property type="entry name" value="Porins"/>
    <property type="match status" value="1"/>
</dbReference>
<dbReference type="GO" id="GO:0015344">
    <property type="term" value="F:siderophore uptake transmembrane transporter activity"/>
    <property type="evidence" value="ECO:0007669"/>
    <property type="project" value="TreeGrafter"/>
</dbReference>
<name>W0RE45_9BACT</name>
<keyword evidence="9 10" id="KW-0998">Cell outer membrane</keyword>
<dbReference type="RefSeq" id="WP_104022438.1">
    <property type="nucleotide sequence ID" value="NZ_CP007128.1"/>
</dbReference>
<dbReference type="Pfam" id="PF00593">
    <property type="entry name" value="TonB_dep_Rec_b-barrel"/>
    <property type="match status" value="1"/>
</dbReference>
<proteinExistence type="inferred from homology"/>
<evidence type="ECO:0000313" key="16">
    <source>
        <dbReference type="Proteomes" id="UP000019151"/>
    </source>
</evidence>
<dbReference type="PANTHER" id="PTHR30069:SF29">
    <property type="entry name" value="HEMOGLOBIN AND HEMOGLOBIN-HAPTOGLOBIN-BINDING PROTEIN 1-RELATED"/>
    <property type="match status" value="1"/>
</dbReference>
<dbReference type="HOGENOM" id="CLU_004317_2_1_0"/>
<dbReference type="STRING" id="861299.J421_1832"/>
<feature type="domain" description="TonB-dependent receptor-like beta-barrel" evidence="13">
    <location>
        <begin position="426"/>
        <end position="753"/>
    </location>
</feature>
<dbReference type="PROSITE" id="PS52016">
    <property type="entry name" value="TONB_DEPENDENT_REC_3"/>
    <property type="match status" value="1"/>
</dbReference>
<dbReference type="InterPro" id="IPR000531">
    <property type="entry name" value="Beta-barrel_TonB"/>
</dbReference>
<evidence type="ECO:0000259" key="14">
    <source>
        <dbReference type="Pfam" id="PF07715"/>
    </source>
</evidence>
<dbReference type="KEGG" id="gba:J421_1832"/>
<keyword evidence="4 10" id="KW-0812">Transmembrane</keyword>
<dbReference type="InterPro" id="IPR039426">
    <property type="entry name" value="TonB-dep_rcpt-like"/>
</dbReference>
<dbReference type="EMBL" id="CP007128">
    <property type="protein sequence ID" value="AHG89369.1"/>
    <property type="molecule type" value="Genomic_DNA"/>
</dbReference>
<dbReference type="AlphaFoldDB" id="W0RE45"/>
<keyword evidence="5 12" id="KW-0732">Signal</keyword>
<protein>
    <submittedName>
        <fullName evidence="15">TonB-dependent outer membrane protein, SusC/RagA</fullName>
    </submittedName>
</protein>
<dbReference type="InterPro" id="IPR023996">
    <property type="entry name" value="TonB-dep_OMP_SusC/RagA"/>
</dbReference>
<evidence type="ECO:0000256" key="12">
    <source>
        <dbReference type="SAM" id="SignalP"/>
    </source>
</evidence>
<dbReference type="InParanoid" id="W0RE45"/>
<evidence type="ECO:0000256" key="9">
    <source>
        <dbReference type="ARBA" id="ARBA00023237"/>
    </source>
</evidence>
<keyword evidence="16" id="KW-1185">Reference proteome</keyword>
<reference evidence="15 16" key="1">
    <citation type="journal article" date="2014" name="Genome Announc.">
        <title>Genome Sequence and Methylome of Soil Bacterium Gemmatirosa kalamazoonensis KBS708T, a Member of the Rarely Cultivated Gemmatimonadetes Phylum.</title>
        <authorList>
            <person name="Debruyn J.M."/>
            <person name="Radosevich M."/>
            <person name="Wommack K.E."/>
            <person name="Polson S.W."/>
            <person name="Hauser L.J."/>
            <person name="Fawaz M.N."/>
            <person name="Korlach J."/>
            <person name="Tsai Y.C."/>
        </authorList>
    </citation>
    <scope>NUCLEOTIDE SEQUENCE [LARGE SCALE GENOMIC DNA]</scope>
    <source>
        <strain evidence="15 16">KBS708</strain>
    </source>
</reference>
<evidence type="ECO:0000256" key="11">
    <source>
        <dbReference type="RuleBase" id="RU003357"/>
    </source>
</evidence>
<dbReference type="GO" id="GO:0044718">
    <property type="term" value="P:siderophore transmembrane transport"/>
    <property type="evidence" value="ECO:0007669"/>
    <property type="project" value="TreeGrafter"/>
</dbReference>
<dbReference type="GO" id="GO:0009279">
    <property type="term" value="C:cell outer membrane"/>
    <property type="evidence" value="ECO:0007669"/>
    <property type="project" value="UniProtKB-SubCell"/>
</dbReference>
<dbReference type="Pfam" id="PF07715">
    <property type="entry name" value="Plug"/>
    <property type="match status" value="1"/>
</dbReference>
<evidence type="ECO:0000256" key="2">
    <source>
        <dbReference type="ARBA" id="ARBA00022448"/>
    </source>
</evidence>
<dbReference type="Gene3D" id="2.170.130.10">
    <property type="entry name" value="TonB-dependent receptor, plug domain"/>
    <property type="match status" value="1"/>
</dbReference>
<dbReference type="OrthoDB" id="9768177at2"/>
<accession>W0RE45</accession>
<dbReference type="InterPro" id="IPR036942">
    <property type="entry name" value="Beta-barrel_TonB_sf"/>
</dbReference>
<dbReference type="Pfam" id="PF13620">
    <property type="entry name" value="CarboxypepD_reg"/>
    <property type="match status" value="1"/>
</dbReference>
<keyword evidence="6 11" id="KW-0798">TonB box</keyword>
<dbReference type="InterPro" id="IPR012910">
    <property type="entry name" value="Plug_dom"/>
</dbReference>
<dbReference type="PANTHER" id="PTHR30069">
    <property type="entry name" value="TONB-DEPENDENT OUTER MEMBRANE RECEPTOR"/>
    <property type="match status" value="1"/>
</dbReference>
<sequence length="973" mass="104303">MSGPRVFVFVFATLALAAPLGAQPPTGIVRGRVTQVGGIPMDAAQVSIVGTTRGARTNAQGVYRIVGVPAGAQQVRVQLIGFAAQTRAVTLRGGDSVVVDFELRPAAVSLDALVVTGTAVESRKKEVGNSMAAISARELEVAPVKNTQDILGARAPGITVLQNSGQPGAGGTIRLRGTNSVTQGNNPIIYVDGIRIYSDAGPISPGSRQATASYNDIKPEDIERIEVVKGAAATTLYGTEAAPGVIQIFTKRGAAGTPEWSIEAGGGANAMGHIGSSEDPTGVFVNKCRGPDLRDSRDSLWVDPTCPASGSWLRTGAVAQASVAVKGGAQQMSYYLSGTYDGEQGVVPTGSAKSGGARANFQFSPRPSLTFNVNTAYNRNETRFIPDGNFAWGFMLNVGRGSFGNFKGGKGECAGITTTCVTNKYILDQQATNSADHFITGLTANWSPLQALTNRVAIGYDYNNVDSQDVIPFGYINLPLGRLDKTDWNHTKLSLDYAGTFQHTLLGLASTSSWGGQMFDDRDKFIGETGNDFSGPGDPTLGSAARVTLGRVDRPRVVNAGLFVQQMFGWRDRLFVTGGLRMDGNSAFGSNFGLQSYPKVSAAYVISEEGFWPKQLLSTMKLRAALGESGKAPGAFDAVRTWDPIAGDEGKPGFTPNQIGNPNLGPERTRELELGFDAGAFEDRVSLELTMFRAKTLDALIGVTYPPTQGFTRTQLENVGTLQNRGVEVQLSGDILRLDKLQWSGRVSYTAMNSKAIDLGGRIISMGSSVYVREGYPVPSYFGRKVTNPDAIAEPVVEQDQFLGSAYPNHLLGVSTTVRLFRNLALDVLGEYQGGGMLGNFVGYQNENRSVWYPCYGTQKAIRANQLQGVTAMQRAKCAIDPTKINSDYWIEPTDFFKIRSASVAWTVPKRFVPGAASAMLILSGRNLWKSTDYDGLDPELRDASDQGATLARREYYQLPPSKQFLLSARVHF</sequence>
<evidence type="ECO:0000256" key="5">
    <source>
        <dbReference type="ARBA" id="ARBA00022729"/>
    </source>
</evidence>
<keyword evidence="7 10" id="KW-0472">Membrane</keyword>
<evidence type="ECO:0000313" key="15">
    <source>
        <dbReference type="EMBL" id="AHG89369.1"/>
    </source>
</evidence>
<evidence type="ECO:0000256" key="4">
    <source>
        <dbReference type="ARBA" id="ARBA00022692"/>
    </source>
</evidence>
<keyword evidence="8" id="KW-0675">Receptor</keyword>
<evidence type="ECO:0000256" key="3">
    <source>
        <dbReference type="ARBA" id="ARBA00022452"/>
    </source>
</evidence>
<dbReference type="GO" id="GO:0030246">
    <property type="term" value="F:carbohydrate binding"/>
    <property type="evidence" value="ECO:0007669"/>
    <property type="project" value="InterPro"/>
</dbReference>
<evidence type="ECO:0000256" key="1">
    <source>
        <dbReference type="ARBA" id="ARBA00004571"/>
    </source>
</evidence>
<evidence type="ECO:0000256" key="7">
    <source>
        <dbReference type="ARBA" id="ARBA00023136"/>
    </source>
</evidence>
<evidence type="ECO:0000259" key="13">
    <source>
        <dbReference type="Pfam" id="PF00593"/>
    </source>
</evidence>
<keyword evidence="3 10" id="KW-1134">Transmembrane beta strand</keyword>
<feature type="signal peptide" evidence="12">
    <location>
        <begin position="1"/>
        <end position="17"/>
    </location>
</feature>
<evidence type="ECO:0000256" key="6">
    <source>
        <dbReference type="ARBA" id="ARBA00023077"/>
    </source>
</evidence>
<dbReference type="InterPro" id="IPR037066">
    <property type="entry name" value="Plug_dom_sf"/>
</dbReference>
<gene>
    <name evidence="15" type="ORF">J421_1832</name>
</gene>
<dbReference type="Gene3D" id="2.60.40.1120">
    <property type="entry name" value="Carboxypeptidase-like, regulatory domain"/>
    <property type="match status" value="1"/>
</dbReference>
<dbReference type="eggNOG" id="COG4771">
    <property type="taxonomic scope" value="Bacteria"/>
</dbReference>
<dbReference type="Gene3D" id="2.40.170.20">
    <property type="entry name" value="TonB-dependent receptor, beta-barrel domain"/>
    <property type="match status" value="1"/>
</dbReference>